<gene>
    <name evidence="2" type="ORF">IAD42_10770</name>
</gene>
<evidence type="ECO:0008006" key="4">
    <source>
        <dbReference type="Google" id="ProtNLM"/>
    </source>
</evidence>
<name>A0A9D1G6W5_9FIRM</name>
<evidence type="ECO:0000256" key="1">
    <source>
        <dbReference type="SAM" id="MobiDB-lite"/>
    </source>
</evidence>
<accession>A0A9D1G6W5</accession>
<protein>
    <recommendedName>
        <fullName evidence="4">YqzL family protein</fullName>
    </recommendedName>
</protein>
<evidence type="ECO:0000313" key="3">
    <source>
        <dbReference type="Proteomes" id="UP000886876"/>
    </source>
</evidence>
<dbReference type="EMBL" id="DVJS01000266">
    <property type="protein sequence ID" value="HIS98448.1"/>
    <property type="molecule type" value="Genomic_DNA"/>
</dbReference>
<dbReference type="Proteomes" id="UP000886876">
    <property type="component" value="Unassembled WGS sequence"/>
</dbReference>
<dbReference type="AlphaFoldDB" id="A0A9D1G6W5"/>
<reference evidence="2" key="2">
    <citation type="journal article" date="2021" name="PeerJ">
        <title>Extensive microbial diversity within the chicken gut microbiome revealed by metagenomics and culture.</title>
        <authorList>
            <person name="Gilroy R."/>
            <person name="Ravi A."/>
            <person name="Getino M."/>
            <person name="Pursley I."/>
            <person name="Horton D.L."/>
            <person name="Alikhan N.F."/>
            <person name="Baker D."/>
            <person name="Gharbi K."/>
            <person name="Hall N."/>
            <person name="Watson M."/>
            <person name="Adriaenssens E.M."/>
            <person name="Foster-Nyarko E."/>
            <person name="Jarju S."/>
            <person name="Secka A."/>
            <person name="Antonio M."/>
            <person name="Oren A."/>
            <person name="Chaudhuri R.R."/>
            <person name="La Ragione R."/>
            <person name="Hildebrand F."/>
            <person name="Pallen M.J."/>
        </authorList>
    </citation>
    <scope>NUCLEOTIDE SEQUENCE</scope>
    <source>
        <strain evidence="2">ChiHecec3B27-6122</strain>
    </source>
</reference>
<comment type="caution">
    <text evidence="2">The sequence shown here is derived from an EMBL/GenBank/DDBJ whole genome shotgun (WGS) entry which is preliminary data.</text>
</comment>
<proteinExistence type="predicted"/>
<evidence type="ECO:0000313" key="2">
    <source>
        <dbReference type="EMBL" id="HIS98448.1"/>
    </source>
</evidence>
<feature type="region of interest" description="Disordered" evidence="1">
    <location>
        <begin position="23"/>
        <end position="46"/>
    </location>
</feature>
<sequence>MKDDSFWALFRETGEPFYWLMSRERQEQNEKARPEPVKTDEGAAKA</sequence>
<reference evidence="2" key="1">
    <citation type="submission" date="2020-10" db="EMBL/GenBank/DDBJ databases">
        <authorList>
            <person name="Gilroy R."/>
        </authorList>
    </citation>
    <scope>NUCLEOTIDE SEQUENCE</scope>
    <source>
        <strain evidence="2">ChiHecec3B27-6122</strain>
    </source>
</reference>
<organism evidence="2 3">
    <name type="scientific">Candidatus Scatomorpha pullistercoris</name>
    <dbReference type="NCBI Taxonomy" id="2840929"/>
    <lineage>
        <taxon>Bacteria</taxon>
        <taxon>Bacillati</taxon>
        <taxon>Bacillota</taxon>
        <taxon>Clostridia</taxon>
        <taxon>Eubacteriales</taxon>
        <taxon>Candidatus Scatomorpha</taxon>
    </lineage>
</organism>